<dbReference type="Pfam" id="PF00072">
    <property type="entry name" value="Response_reg"/>
    <property type="match status" value="1"/>
</dbReference>
<dbReference type="SUPFAM" id="SSF52172">
    <property type="entry name" value="CheY-like"/>
    <property type="match status" value="1"/>
</dbReference>
<sequence>MSAMNSTAQTPPKQPAPGQAARVVLVLDDHVALREELAEYFGSMGYQVMQAGDGPSLSVALRQHRPDLAVLDIDLPGWNGIEIAQAIHRRDPSIRIILMTGNPNWVTPALSTSSGAFALVEKPIELARLSRVVKAALL</sequence>
<evidence type="ECO:0000313" key="5">
    <source>
        <dbReference type="Proteomes" id="UP000245461"/>
    </source>
</evidence>
<dbReference type="InterPro" id="IPR050595">
    <property type="entry name" value="Bact_response_regulator"/>
</dbReference>
<accession>A0A317EFL9</accession>
<dbReference type="Proteomes" id="UP000245461">
    <property type="component" value="Unassembled WGS sequence"/>
</dbReference>
<reference evidence="4 5" key="1">
    <citation type="submission" date="2018-05" db="EMBL/GenBank/DDBJ databases">
        <title>Zavarzinia sp. HR-AS.</title>
        <authorList>
            <person name="Lee Y."/>
            <person name="Jeon C.O."/>
        </authorList>
    </citation>
    <scope>NUCLEOTIDE SEQUENCE [LARGE SCALE GENOMIC DNA]</scope>
    <source>
        <strain evidence="4 5">HR-AS</strain>
    </source>
</reference>
<feature type="domain" description="Response regulatory" evidence="3">
    <location>
        <begin position="23"/>
        <end position="137"/>
    </location>
</feature>
<dbReference type="EMBL" id="QGLE01000002">
    <property type="protein sequence ID" value="PWR25086.1"/>
    <property type="molecule type" value="Genomic_DNA"/>
</dbReference>
<dbReference type="PANTHER" id="PTHR44591:SF3">
    <property type="entry name" value="RESPONSE REGULATORY DOMAIN-CONTAINING PROTEIN"/>
    <property type="match status" value="1"/>
</dbReference>
<organism evidence="4 5">
    <name type="scientific">Zavarzinia aquatilis</name>
    <dbReference type="NCBI Taxonomy" id="2211142"/>
    <lineage>
        <taxon>Bacteria</taxon>
        <taxon>Pseudomonadati</taxon>
        <taxon>Pseudomonadota</taxon>
        <taxon>Alphaproteobacteria</taxon>
        <taxon>Rhodospirillales</taxon>
        <taxon>Zavarziniaceae</taxon>
        <taxon>Zavarzinia</taxon>
    </lineage>
</organism>
<protein>
    <recommendedName>
        <fullName evidence="3">Response regulatory domain-containing protein</fullName>
    </recommendedName>
</protein>
<comment type="caution">
    <text evidence="4">The sequence shown here is derived from an EMBL/GenBank/DDBJ whole genome shotgun (WGS) entry which is preliminary data.</text>
</comment>
<dbReference type="InterPro" id="IPR011006">
    <property type="entry name" value="CheY-like_superfamily"/>
</dbReference>
<feature type="modified residue" description="4-aspartylphosphate" evidence="2">
    <location>
        <position position="72"/>
    </location>
</feature>
<evidence type="ECO:0000256" key="2">
    <source>
        <dbReference type="PROSITE-ProRule" id="PRU00169"/>
    </source>
</evidence>
<evidence type="ECO:0000313" key="4">
    <source>
        <dbReference type="EMBL" id="PWR25086.1"/>
    </source>
</evidence>
<name>A0A317EFL9_9PROT</name>
<keyword evidence="1 2" id="KW-0597">Phosphoprotein</keyword>
<evidence type="ECO:0000256" key="1">
    <source>
        <dbReference type="ARBA" id="ARBA00022553"/>
    </source>
</evidence>
<gene>
    <name evidence="4" type="ORF">DKG74_04780</name>
</gene>
<evidence type="ECO:0000259" key="3">
    <source>
        <dbReference type="PROSITE" id="PS50110"/>
    </source>
</evidence>
<dbReference type="PROSITE" id="PS50110">
    <property type="entry name" value="RESPONSE_REGULATORY"/>
    <property type="match status" value="1"/>
</dbReference>
<dbReference type="InterPro" id="IPR001789">
    <property type="entry name" value="Sig_transdc_resp-reg_receiver"/>
</dbReference>
<dbReference type="AlphaFoldDB" id="A0A317EFL9"/>
<dbReference type="SMART" id="SM00448">
    <property type="entry name" value="REC"/>
    <property type="match status" value="1"/>
</dbReference>
<proteinExistence type="predicted"/>
<dbReference type="PANTHER" id="PTHR44591">
    <property type="entry name" value="STRESS RESPONSE REGULATOR PROTEIN 1"/>
    <property type="match status" value="1"/>
</dbReference>
<dbReference type="GO" id="GO:0000160">
    <property type="term" value="P:phosphorelay signal transduction system"/>
    <property type="evidence" value="ECO:0007669"/>
    <property type="project" value="InterPro"/>
</dbReference>
<keyword evidence="5" id="KW-1185">Reference proteome</keyword>
<dbReference type="Gene3D" id="3.40.50.2300">
    <property type="match status" value="1"/>
</dbReference>